<dbReference type="PANTHER" id="PTHR23429">
    <property type="entry name" value="GLUCOSE-6-PHOSPHATE 1-DEHYDROGENASE G6PD"/>
    <property type="match status" value="1"/>
</dbReference>
<feature type="domain" description="Glucose-6-phosphate dehydrogenase C-terminal" evidence="10">
    <location>
        <begin position="225"/>
        <end position="527"/>
    </location>
</feature>
<comment type="catalytic activity">
    <reaction evidence="7">
        <text>D-glucose 6-phosphate + NADP(+) = 6-phospho-D-glucono-1,5-lactone + NADPH + H(+)</text>
        <dbReference type="Rhea" id="RHEA:15841"/>
        <dbReference type="ChEBI" id="CHEBI:15378"/>
        <dbReference type="ChEBI" id="CHEBI:57783"/>
        <dbReference type="ChEBI" id="CHEBI:57955"/>
        <dbReference type="ChEBI" id="CHEBI:58349"/>
        <dbReference type="ChEBI" id="CHEBI:61548"/>
        <dbReference type="EC" id="1.1.1.49"/>
    </reaction>
</comment>
<feature type="binding site" evidence="7">
    <location>
        <position position="251"/>
    </location>
    <ligand>
        <name>substrate</name>
    </ligand>
</feature>
<dbReference type="SUPFAM" id="SSF55347">
    <property type="entry name" value="Glyceraldehyde-3-phosphate dehydrogenase-like, C-terminal domain"/>
    <property type="match status" value="1"/>
</dbReference>
<evidence type="ECO:0000256" key="1">
    <source>
        <dbReference type="ARBA" id="ARBA00004937"/>
    </source>
</evidence>
<dbReference type="PIRSF" id="PIRSF000110">
    <property type="entry name" value="G6PD"/>
    <property type="match status" value="1"/>
</dbReference>
<dbReference type="InterPro" id="IPR022674">
    <property type="entry name" value="G6P_DH_NAD-bd"/>
</dbReference>
<accession>H1RZH6</accession>
<dbReference type="Gene3D" id="3.40.50.720">
    <property type="entry name" value="NAD(P)-binding Rossmann-like Domain"/>
    <property type="match status" value="1"/>
</dbReference>
<evidence type="ECO:0000256" key="7">
    <source>
        <dbReference type="HAMAP-Rule" id="MF_00966"/>
    </source>
</evidence>
<dbReference type="SUPFAM" id="SSF51735">
    <property type="entry name" value="NAD(P)-binding Rossmann-fold domains"/>
    <property type="match status" value="1"/>
</dbReference>
<comment type="caution">
    <text evidence="7">Lacks conserved residue(s) required for the propagation of feature annotation.</text>
</comment>
<dbReference type="HAMAP" id="MF_00966">
    <property type="entry name" value="G6PD"/>
    <property type="match status" value="1"/>
</dbReference>
<dbReference type="RefSeq" id="WP_006156538.1">
    <property type="nucleotide sequence ID" value="NZ_AHJE01000010.1"/>
</dbReference>
<feature type="binding site" evidence="7">
    <location>
        <position position="183"/>
    </location>
    <ligand>
        <name>NADP(+)</name>
        <dbReference type="ChEBI" id="CHEBI:58349"/>
    </ligand>
</feature>
<feature type="domain" description="Glucose-6-phosphate dehydrogenase NAD-binding" evidence="9">
    <location>
        <begin position="29"/>
        <end position="222"/>
    </location>
</feature>
<protein>
    <recommendedName>
        <fullName evidence="7">Glucose-6-phosphate 1-dehydrogenase</fullName>
        <shortName evidence="7">G6PD</shortName>
        <ecNumber evidence="7">1.1.1.49</ecNumber>
    </recommendedName>
</protein>
<comment type="pathway">
    <text evidence="1 7">Carbohydrate degradation; pentose phosphate pathway; D-ribulose 5-phosphate from D-glucose 6-phosphate (oxidative stage): step 1/3.</text>
</comment>
<evidence type="ECO:0000259" key="10">
    <source>
        <dbReference type="Pfam" id="PF02781"/>
    </source>
</evidence>
<dbReference type="AlphaFoldDB" id="H1RZH6"/>
<evidence type="ECO:0000259" key="9">
    <source>
        <dbReference type="Pfam" id="PF00479"/>
    </source>
</evidence>
<dbReference type="InterPro" id="IPR019796">
    <property type="entry name" value="G6P_DH_AS"/>
</dbReference>
<feature type="binding site" evidence="7">
    <location>
        <position position="213"/>
    </location>
    <ligand>
        <name>substrate</name>
    </ligand>
</feature>
<feature type="binding site" evidence="7">
    <location>
        <position position="270"/>
    </location>
    <ligand>
        <name>substrate</name>
    </ligand>
</feature>
<name>H1RZH6_9BURK</name>
<gene>
    <name evidence="7" type="primary">zwf</name>
    <name evidence="11" type="ORF">OR16_03567</name>
</gene>
<evidence type="ECO:0000313" key="11">
    <source>
        <dbReference type="EMBL" id="EHP44318.1"/>
    </source>
</evidence>
<feature type="binding site" evidence="7">
    <location>
        <begin position="123"/>
        <end position="124"/>
    </location>
    <ligand>
        <name>NADP(+)</name>
        <dbReference type="ChEBI" id="CHEBI:58349"/>
    </ligand>
</feature>
<dbReference type="GO" id="GO:0006006">
    <property type="term" value="P:glucose metabolic process"/>
    <property type="evidence" value="ECO:0007669"/>
    <property type="project" value="UniProtKB-KW"/>
</dbReference>
<comment type="function">
    <text evidence="7">Catalyzes the oxidation of glucose 6-phosphate to 6-phosphogluconolactone.</text>
</comment>
<evidence type="ECO:0000256" key="3">
    <source>
        <dbReference type="ARBA" id="ARBA00022526"/>
    </source>
</evidence>
<dbReference type="Pfam" id="PF00479">
    <property type="entry name" value="G6PD_N"/>
    <property type="match status" value="1"/>
</dbReference>
<dbReference type="InterPro" id="IPR001282">
    <property type="entry name" value="G6P_DH"/>
</dbReference>
<keyword evidence="4 7" id="KW-0521">NADP</keyword>
<sequence length="530" mass="58301">MAARQGRAATGATAAMAAIAKPPPASVFLFGAHGDLARRLLVPALYNLRRDGLLGDGLALVGVDHNPMTDAAFRERLAQGIRARARPGSEGGAAGGKGKPKAKTFDPKIWRSLARRIAYMQGDFLDEQTYAAIAARIKASGTSNAVFYLATSPRFFGEVVDRLAAAGLLNETPGAFRRVVIEKPFGADLKSAQALNARVLRAMREQQVYRIDHFLGKETVQNILVSRFANGLFEAFWNNHYVDHVQITAAETVGVEQRGDFYERTGALRDMVPNHLFQLLALVAMEPPAAFGADAVRAEKAKVIGAIRPQTRKQALANSVRGQYRAGTLAGQTVPGYRSEPNVARASRTETYVAIKVMVDNWRWDGVPFYLRTGKRMGVRDTEIAICFKPAPSSLFRDTQVDRLKPNYLIIQIQPDEGMWFDFQAKRPGPAVEIDNVQMGFAYASFFQMRPSTGYETLLYDCLMGDQTLFQRADNIENGWRAVQPFLDAWREAGEGVQGAKVEGYRAGSDGPRGADGLLARDGRSWHKLT</sequence>
<reference evidence="11 12" key="1">
    <citation type="journal article" date="2012" name="J. Bacteriol.">
        <title>De Novo Genome Project of Cupriavidus basilensis OR16.</title>
        <authorList>
            <person name="Cserhati M."/>
            <person name="Kriszt B."/>
            <person name="Szoboszlay S."/>
            <person name="Toth A."/>
            <person name="Szabo I."/>
            <person name="Tancsics A."/>
            <person name="Nagy I."/>
            <person name="Horvath B."/>
            <person name="Nagy I."/>
            <person name="Kukolya J."/>
        </authorList>
    </citation>
    <scope>NUCLEOTIDE SEQUENCE [LARGE SCALE GENOMIC DNA]</scope>
    <source>
        <strain evidence="11 12">OR16</strain>
    </source>
</reference>
<evidence type="ECO:0000256" key="5">
    <source>
        <dbReference type="ARBA" id="ARBA00023002"/>
    </source>
</evidence>
<dbReference type="PATRIC" id="fig|1127483.3.peg.722"/>
<evidence type="ECO:0000313" key="12">
    <source>
        <dbReference type="Proteomes" id="UP000005808"/>
    </source>
</evidence>
<dbReference type="GO" id="GO:0050661">
    <property type="term" value="F:NADP binding"/>
    <property type="evidence" value="ECO:0007669"/>
    <property type="project" value="UniProtKB-UniRule"/>
</dbReference>
<evidence type="ECO:0000256" key="4">
    <source>
        <dbReference type="ARBA" id="ARBA00022857"/>
    </source>
</evidence>
<proteinExistence type="inferred from homology"/>
<keyword evidence="5 7" id="KW-0560">Oxidoreductase</keyword>
<dbReference type="NCBIfam" id="TIGR00871">
    <property type="entry name" value="zwf"/>
    <property type="match status" value="1"/>
</dbReference>
<dbReference type="GO" id="GO:0004345">
    <property type="term" value="F:glucose-6-phosphate dehydrogenase activity"/>
    <property type="evidence" value="ECO:0007669"/>
    <property type="project" value="UniProtKB-UniRule"/>
</dbReference>
<dbReference type="Pfam" id="PF02781">
    <property type="entry name" value="G6PD_C"/>
    <property type="match status" value="1"/>
</dbReference>
<dbReference type="Gene3D" id="3.30.360.10">
    <property type="entry name" value="Dihydrodipicolinate Reductase, domain 2"/>
    <property type="match status" value="1"/>
</dbReference>
<feature type="binding site" evidence="7">
    <location>
        <position position="217"/>
    </location>
    <ligand>
        <name>substrate</name>
    </ligand>
</feature>
<dbReference type="PROSITE" id="PS00069">
    <property type="entry name" value="G6P_DEHYDROGENASE"/>
    <property type="match status" value="1"/>
</dbReference>
<evidence type="ECO:0000256" key="8">
    <source>
        <dbReference type="SAM" id="MobiDB-lite"/>
    </source>
</evidence>
<feature type="active site" description="Proton acceptor" evidence="7">
    <location>
        <position position="275"/>
    </location>
</feature>
<dbReference type="EC" id="1.1.1.49" evidence="7"/>
<feature type="region of interest" description="Disordered" evidence="8">
    <location>
        <begin position="84"/>
        <end position="103"/>
    </location>
</feature>
<evidence type="ECO:0000256" key="6">
    <source>
        <dbReference type="ARBA" id="ARBA00023277"/>
    </source>
</evidence>
<dbReference type="Proteomes" id="UP000005808">
    <property type="component" value="Unassembled WGS sequence"/>
</dbReference>
<dbReference type="PANTHER" id="PTHR23429:SF0">
    <property type="entry name" value="GLUCOSE-6-PHOSPHATE 1-DEHYDROGENASE"/>
    <property type="match status" value="1"/>
</dbReference>
<dbReference type="PRINTS" id="PR00079">
    <property type="entry name" value="G6PDHDRGNASE"/>
</dbReference>
<dbReference type="InterPro" id="IPR036291">
    <property type="entry name" value="NAD(P)-bd_dom_sf"/>
</dbReference>
<dbReference type="EMBL" id="AHJE01000010">
    <property type="protein sequence ID" value="EHP44318.1"/>
    <property type="molecule type" value="Genomic_DNA"/>
</dbReference>
<comment type="similarity">
    <text evidence="2 7">Belongs to the glucose-6-phosphate dehydrogenase family.</text>
</comment>
<evidence type="ECO:0000256" key="2">
    <source>
        <dbReference type="ARBA" id="ARBA00009975"/>
    </source>
</evidence>
<organism evidence="11 12">
    <name type="scientific">Cupriavidus basilensis OR16</name>
    <dbReference type="NCBI Taxonomy" id="1127483"/>
    <lineage>
        <taxon>Bacteria</taxon>
        <taxon>Pseudomonadati</taxon>
        <taxon>Pseudomonadota</taxon>
        <taxon>Betaproteobacteria</taxon>
        <taxon>Burkholderiales</taxon>
        <taxon>Burkholderiaceae</taxon>
        <taxon>Cupriavidus</taxon>
    </lineage>
</organism>
<feature type="binding site" evidence="7">
    <location>
        <position position="375"/>
    </location>
    <ligand>
        <name>substrate</name>
    </ligand>
</feature>
<dbReference type="UniPathway" id="UPA00115">
    <property type="reaction ID" value="UER00408"/>
</dbReference>
<dbReference type="GO" id="GO:0009051">
    <property type="term" value="P:pentose-phosphate shunt, oxidative branch"/>
    <property type="evidence" value="ECO:0007669"/>
    <property type="project" value="TreeGrafter"/>
</dbReference>
<dbReference type="InterPro" id="IPR022675">
    <property type="entry name" value="G6P_DH_C"/>
</dbReference>
<comment type="caution">
    <text evidence="11">The sequence shown here is derived from an EMBL/GenBank/DDBJ whole genome shotgun (WGS) entry which is preliminary data.</text>
</comment>
<keyword evidence="3 7" id="KW-0313">Glucose metabolism</keyword>
<dbReference type="GO" id="GO:0005829">
    <property type="term" value="C:cytosol"/>
    <property type="evidence" value="ECO:0007669"/>
    <property type="project" value="TreeGrafter"/>
</dbReference>
<keyword evidence="6 7" id="KW-0119">Carbohydrate metabolism</keyword>